<feature type="domain" description="Disease resistance protein winged helix" evidence="8">
    <location>
        <begin position="429"/>
        <end position="501"/>
    </location>
</feature>
<evidence type="ECO:0000313" key="12">
    <source>
        <dbReference type="Proteomes" id="UP001417504"/>
    </source>
</evidence>
<dbReference type="GO" id="GO:0005524">
    <property type="term" value="F:ATP binding"/>
    <property type="evidence" value="ECO:0007669"/>
    <property type="project" value="UniProtKB-KW"/>
</dbReference>
<evidence type="ECO:0000259" key="7">
    <source>
        <dbReference type="Pfam" id="PF18052"/>
    </source>
</evidence>
<evidence type="ECO:0000259" key="10">
    <source>
        <dbReference type="Pfam" id="PF25019"/>
    </source>
</evidence>
<dbReference type="InterPro" id="IPR042197">
    <property type="entry name" value="Apaf_helical"/>
</dbReference>
<dbReference type="InterPro" id="IPR056789">
    <property type="entry name" value="LRR_R13L1-DRL21"/>
</dbReference>
<accession>A0AAP0ED40</accession>
<reference evidence="11 12" key="1">
    <citation type="submission" date="2024-01" db="EMBL/GenBank/DDBJ databases">
        <title>Genome assemblies of Stephania.</title>
        <authorList>
            <person name="Yang L."/>
        </authorList>
    </citation>
    <scope>NUCLEOTIDE SEQUENCE [LARGE SCALE GENOMIC DNA]</scope>
    <source>
        <strain evidence="11">QJT</strain>
        <tissue evidence="11">Leaf</tissue>
    </source>
</reference>
<dbReference type="Gene3D" id="3.40.50.300">
    <property type="entry name" value="P-loop containing nucleotide triphosphate hydrolases"/>
    <property type="match status" value="1"/>
</dbReference>
<keyword evidence="4" id="KW-0611">Plant defense</keyword>
<feature type="domain" description="R13L1/DRL21-like LRR repeat region" evidence="10">
    <location>
        <begin position="689"/>
        <end position="818"/>
    </location>
</feature>
<dbReference type="Pfam" id="PF00931">
    <property type="entry name" value="NB-ARC"/>
    <property type="match status" value="1"/>
</dbReference>
<evidence type="ECO:0000259" key="6">
    <source>
        <dbReference type="Pfam" id="PF00931"/>
    </source>
</evidence>
<dbReference type="Gene3D" id="3.80.10.10">
    <property type="entry name" value="Ribonuclease Inhibitor"/>
    <property type="match status" value="3"/>
</dbReference>
<dbReference type="PANTHER" id="PTHR36766:SF47">
    <property type="entry name" value="NB-ARC DOMAIN-CONTAINING PROTEIN"/>
    <property type="match status" value="1"/>
</dbReference>
<evidence type="ECO:0000259" key="9">
    <source>
        <dbReference type="Pfam" id="PF23598"/>
    </source>
</evidence>
<dbReference type="PRINTS" id="PR00364">
    <property type="entry name" value="DISEASERSIST"/>
</dbReference>
<dbReference type="EMBL" id="JBBNAE010000010">
    <property type="protein sequence ID" value="KAK9091091.1"/>
    <property type="molecule type" value="Genomic_DNA"/>
</dbReference>
<dbReference type="FunFam" id="3.40.50.300:FF:001091">
    <property type="entry name" value="Probable disease resistance protein At1g61300"/>
    <property type="match status" value="1"/>
</dbReference>
<keyword evidence="1" id="KW-0433">Leucine-rich repeat</keyword>
<comment type="caution">
    <text evidence="11">The sequence shown here is derived from an EMBL/GenBank/DDBJ whole genome shotgun (WGS) entry which is preliminary data.</text>
</comment>
<organism evidence="11 12">
    <name type="scientific">Stephania japonica</name>
    <dbReference type="NCBI Taxonomy" id="461633"/>
    <lineage>
        <taxon>Eukaryota</taxon>
        <taxon>Viridiplantae</taxon>
        <taxon>Streptophyta</taxon>
        <taxon>Embryophyta</taxon>
        <taxon>Tracheophyta</taxon>
        <taxon>Spermatophyta</taxon>
        <taxon>Magnoliopsida</taxon>
        <taxon>Ranunculales</taxon>
        <taxon>Menispermaceae</taxon>
        <taxon>Menispermoideae</taxon>
        <taxon>Cissampelideae</taxon>
        <taxon>Stephania</taxon>
    </lineage>
</organism>
<keyword evidence="12" id="KW-1185">Reference proteome</keyword>
<keyword evidence="5" id="KW-0067">ATP-binding</keyword>
<dbReference type="Gene3D" id="1.10.8.430">
    <property type="entry name" value="Helical domain of apoptotic protease-activating factors"/>
    <property type="match status" value="1"/>
</dbReference>
<dbReference type="PANTHER" id="PTHR36766">
    <property type="entry name" value="PLANT BROAD-SPECTRUM MILDEW RESISTANCE PROTEIN RPW8"/>
    <property type="match status" value="1"/>
</dbReference>
<dbReference type="GO" id="GO:0006952">
    <property type="term" value="P:defense response"/>
    <property type="evidence" value="ECO:0007669"/>
    <property type="project" value="UniProtKB-KW"/>
</dbReference>
<evidence type="ECO:0000313" key="11">
    <source>
        <dbReference type="EMBL" id="KAK9091091.1"/>
    </source>
</evidence>
<dbReference type="InterPro" id="IPR002182">
    <property type="entry name" value="NB-ARC"/>
</dbReference>
<dbReference type="PROSITE" id="PS51450">
    <property type="entry name" value="LRR"/>
    <property type="match status" value="1"/>
</dbReference>
<evidence type="ECO:0000256" key="1">
    <source>
        <dbReference type="ARBA" id="ARBA00022614"/>
    </source>
</evidence>
<evidence type="ECO:0000256" key="3">
    <source>
        <dbReference type="ARBA" id="ARBA00022741"/>
    </source>
</evidence>
<keyword evidence="3" id="KW-0547">Nucleotide-binding</keyword>
<evidence type="ECO:0000256" key="5">
    <source>
        <dbReference type="ARBA" id="ARBA00022840"/>
    </source>
</evidence>
<dbReference type="InterPro" id="IPR036388">
    <property type="entry name" value="WH-like_DNA-bd_sf"/>
</dbReference>
<keyword evidence="2" id="KW-0677">Repeat</keyword>
<dbReference type="Gene3D" id="1.20.5.4130">
    <property type="match status" value="1"/>
</dbReference>
<dbReference type="AlphaFoldDB" id="A0AAP0ED40"/>
<dbReference type="SUPFAM" id="SSF52058">
    <property type="entry name" value="L domain-like"/>
    <property type="match status" value="1"/>
</dbReference>
<name>A0AAP0ED40_9MAGN</name>
<dbReference type="SUPFAM" id="SSF52047">
    <property type="entry name" value="RNI-like"/>
    <property type="match status" value="1"/>
</dbReference>
<proteinExistence type="predicted"/>
<dbReference type="InterPro" id="IPR041118">
    <property type="entry name" value="Rx_N"/>
</dbReference>
<evidence type="ECO:0000256" key="2">
    <source>
        <dbReference type="ARBA" id="ARBA00022737"/>
    </source>
</evidence>
<dbReference type="Gene3D" id="1.10.10.10">
    <property type="entry name" value="Winged helix-like DNA-binding domain superfamily/Winged helix DNA-binding domain"/>
    <property type="match status" value="1"/>
</dbReference>
<protein>
    <submittedName>
        <fullName evidence="11">Uncharacterized protein</fullName>
    </submittedName>
</protein>
<dbReference type="InterPro" id="IPR001611">
    <property type="entry name" value="Leu-rich_rpt"/>
</dbReference>
<evidence type="ECO:0000256" key="4">
    <source>
        <dbReference type="ARBA" id="ARBA00022821"/>
    </source>
</evidence>
<dbReference type="FunFam" id="1.10.10.10:FF:000322">
    <property type="entry name" value="Probable disease resistance protein At1g63360"/>
    <property type="match status" value="1"/>
</dbReference>
<dbReference type="GO" id="GO:0043531">
    <property type="term" value="F:ADP binding"/>
    <property type="evidence" value="ECO:0007669"/>
    <property type="project" value="InterPro"/>
</dbReference>
<feature type="domain" description="Disease resistance N-terminal" evidence="7">
    <location>
        <begin position="11"/>
        <end position="94"/>
    </location>
</feature>
<dbReference type="GO" id="GO:0051707">
    <property type="term" value="P:response to other organism"/>
    <property type="evidence" value="ECO:0007669"/>
    <property type="project" value="UniProtKB-ARBA"/>
</dbReference>
<dbReference type="InterPro" id="IPR058922">
    <property type="entry name" value="WHD_DRP"/>
</dbReference>
<sequence>MADAIVSSLLDVIFGNLNSSLVQEFGLAWGFKKELHKLESTLSTIQAVIHDAEEQQTKSKAVVNWLRKLKDVAYDADDVLDDFATEALLQRPEMRGGAIKQVCNFFSHRNPILFRFKMAHKIKNVVERLDEIAAEKAKFHFREGVVDRGDNSDAERRLTSSFVIGPEVYGRNEDREKIIQLLLANVNRQDDVSIYAIFGMGGLGKTTLAQLVYNDEMVKEHFQLTVWVCVSEEFDVKRLTRAIIESAGGTVGDLSELDPMQCRLREILNGKRFLLVLDDVWNEKQEEWDKLKSVLRCGARGSSIIVTTRIKNIARMMATLPLHQLELLSKDDSWSLFKRLAFDCRGSEYDQNLIAIGEDVVQKCGGVPLAIKALGGLLRFKDKESDWLAIKESELWDIPEEGNDILPSLRLSYKHLSSHLRQCFASCCIFPKDYVIEREYLIQLWMANGFIPCKGQMDLEDVGDEIIKDLLWRSFFQEPKKNDELGNIMSFKMHDLMHDLALSIMKNECFIMEHGMTQEVPKGVRHLSYNNPRRLQYHNFGNIDVGELKSLRSFHIFPPSNSLRLYDFFPNVLTKGRPLRMLTFPFDHLQKWSVFIYRLRHLRYLDLSYSDIKLLPESFVCLQNLQTLKLRNCHKLCELPSDMGHMINLGHLDIKGCNALTQMPRKLGRLTEMHTLTMLIVGKDEGRRIEELKDLNKLRGHIEIKDLDTVKSPTDAKMANLANKSNLESLSLNWRANERDVARQGSIDEKVLESLQPHTNLKRLSLSGYEGKEFPRWMRDMLLPNLVGIELKKCSECEHLPSLLGRLPLLRYLAIDGMDHVKVLHRENDQLVGDAGVMNANEALFPSMKTLTLLDLPNLEDWIVGVEKEKESPMCPCLEYLSITNCPKLKGLPQLQTLRSLTIRGDNMTLLRSVENLTSLTNLYIAYFKEAETLPDILARNDQNSLLRRLEISSMPRLKFLSNCFFDNLGNLRISNCSELTCLPESLWNLTRLQSIDIRSCGIESLPMGGLRLGGLSNSLERLWIQNCPELTSLPEELQYLTGLEDLVIIGCSKLTSLPAGIQYIQSLRRLTIQQDQEGLLCLPEWLGNLTSVTYLSIGGFNDTASLPEGMQRLVTLQHLDISNCNRLSSLPEWLENLTSLSTLEIRGCRNIKSLPDQLRLLTTLNTLSIYDCPILERRCKREIGEDWHKIAHIPDIRIQPIAYCTKGFNCSRYNCLQRDPSTSRACWPKF</sequence>
<dbReference type="InterPro" id="IPR027417">
    <property type="entry name" value="P-loop_NTPase"/>
</dbReference>
<dbReference type="CDD" id="cd14798">
    <property type="entry name" value="RX-CC_like"/>
    <property type="match status" value="1"/>
</dbReference>
<dbReference type="InterPro" id="IPR032675">
    <property type="entry name" value="LRR_dom_sf"/>
</dbReference>
<dbReference type="InterPro" id="IPR055414">
    <property type="entry name" value="LRR_R13L4/SHOC2-like"/>
</dbReference>
<dbReference type="InterPro" id="IPR038005">
    <property type="entry name" value="RX-like_CC"/>
</dbReference>
<dbReference type="Proteomes" id="UP001417504">
    <property type="component" value="Unassembled WGS sequence"/>
</dbReference>
<dbReference type="SUPFAM" id="SSF52540">
    <property type="entry name" value="P-loop containing nucleoside triphosphate hydrolases"/>
    <property type="match status" value="1"/>
</dbReference>
<evidence type="ECO:0000259" key="8">
    <source>
        <dbReference type="Pfam" id="PF23559"/>
    </source>
</evidence>
<dbReference type="Pfam" id="PF18052">
    <property type="entry name" value="Rx_N"/>
    <property type="match status" value="1"/>
</dbReference>
<dbReference type="Pfam" id="PF23598">
    <property type="entry name" value="LRR_14"/>
    <property type="match status" value="1"/>
</dbReference>
<feature type="domain" description="NB-ARC" evidence="6">
    <location>
        <begin position="176"/>
        <end position="343"/>
    </location>
</feature>
<gene>
    <name evidence="11" type="ORF">Sjap_024268</name>
</gene>
<dbReference type="Pfam" id="PF23559">
    <property type="entry name" value="WHD_DRP"/>
    <property type="match status" value="1"/>
</dbReference>
<dbReference type="Pfam" id="PF25019">
    <property type="entry name" value="LRR_R13L1-DRL21"/>
    <property type="match status" value="1"/>
</dbReference>
<feature type="domain" description="Disease resistance R13L4/SHOC-2-like LRR" evidence="9">
    <location>
        <begin position="971"/>
        <end position="1146"/>
    </location>
</feature>